<feature type="domain" description="Cas9 alpha-helical lobe" evidence="2">
    <location>
        <begin position="246"/>
        <end position="432"/>
    </location>
</feature>
<dbReference type="GO" id="GO:0004519">
    <property type="term" value="F:endonuclease activity"/>
    <property type="evidence" value="ECO:0007669"/>
    <property type="project" value="UniProtKB-KW"/>
</dbReference>
<organism evidence="3 4">
    <name type="scientific">Thalassovita taeanensis</name>
    <dbReference type="NCBI Taxonomy" id="657014"/>
    <lineage>
        <taxon>Bacteria</taxon>
        <taxon>Pseudomonadati</taxon>
        <taxon>Pseudomonadota</taxon>
        <taxon>Alphaproteobacteria</taxon>
        <taxon>Rhodobacterales</taxon>
        <taxon>Roseobacteraceae</taxon>
        <taxon>Thalassovita</taxon>
    </lineage>
</organism>
<dbReference type="Pfam" id="PF18470">
    <property type="entry name" value="Cas9_a"/>
    <property type="match status" value="1"/>
</dbReference>
<sequence length="653" mass="74860">MILSDYRFAFDLGTTSIGWAVFELDGGNKRPVRLERLGVRIFEDGRDPQSGDSNAKGRQVPRSLRKGQDRKLVRRKLLLADLEAHEMLPPVGAVRDALFLASPYEIRSRAATQKVSLYEMGRALWHMSKHRGFKSNRKTDAPDDDTGLIKTANKLLRDKLEDGGWPTYGAYLWARLQSGEGVRVRAVGENAEKHYDFYPTRDMLTDEFDAIWQEQSKYHPELTEDLRLRLRDYTIFYQRPLKPVPVGRCTFFPEKDRLPRWHPAAQAFLILQQLSNLRIIRESAEFHVDFEKRQVLFNTLNGGEKLTWTGVKKILGLSSQDKLNLQDGGLKELHYNQVAAVLLGTKRKPGPLAMQWGGYAPELREEILKNLTESESPEVLIDWLTNTLGLEPEAAQAVETVRLPDGHLRFCREVVEALVYGMRTHGYDFTDAVDHAPLLSDADINHSDFRAEKGVETLPRYNELPVLQRMLGNGTNNEDDPHDKRYGKITNPTVHVALGQFRRVMNMLIHEFGKPAEVVIEAARDLNKSPKEKDEVVKLIKANEKRNDRFRDELEAEGLLASGQRVGDRFLRCAFGKSWEKRLRIGVARLRDVRSAWPNCILMRLRSNTSFPLPRPLMTAPPTKRWRFVTKIGAKPTFLRGRRRNVGFLIRAR</sequence>
<dbReference type="InterPro" id="IPR040619">
    <property type="entry name" value="Cas9_alpha-helical_lobe"/>
</dbReference>
<dbReference type="STRING" id="657014.SAMN04488092_10410"/>
<dbReference type="EMBL" id="FOEP01000004">
    <property type="protein sequence ID" value="SEQ08539.1"/>
    <property type="molecule type" value="Genomic_DNA"/>
</dbReference>
<dbReference type="InterPro" id="IPR028629">
    <property type="entry name" value="Cas9"/>
</dbReference>
<evidence type="ECO:0000256" key="1">
    <source>
        <dbReference type="SAM" id="MobiDB-lite"/>
    </source>
</evidence>
<evidence type="ECO:0000313" key="3">
    <source>
        <dbReference type="EMBL" id="SEQ08539.1"/>
    </source>
</evidence>
<proteinExistence type="predicted"/>
<feature type="region of interest" description="Disordered" evidence="1">
    <location>
        <begin position="45"/>
        <end position="66"/>
    </location>
</feature>
<name>A0A1H9D582_9RHOB</name>
<accession>A0A1H9D582</accession>
<dbReference type="NCBIfam" id="TIGR01865">
    <property type="entry name" value="cas_Csn1"/>
    <property type="match status" value="1"/>
</dbReference>
<protein>
    <submittedName>
        <fullName evidence="3">CRISPR-associated endonuclease Csn1</fullName>
    </submittedName>
</protein>
<dbReference type="InterPro" id="IPR036397">
    <property type="entry name" value="RNaseH_sf"/>
</dbReference>
<evidence type="ECO:0000259" key="2">
    <source>
        <dbReference type="Pfam" id="PF18470"/>
    </source>
</evidence>
<keyword evidence="3" id="KW-0378">Hydrolase</keyword>
<reference evidence="3 4" key="1">
    <citation type="submission" date="2016-10" db="EMBL/GenBank/DDBJ databases">
        <authorList>
            <person name="de Groot N.N."/>
        </authorList>
    </citation>
    <scope>NUCLEOTIDE SEQUENCE [LARGE SCALE GENOMIC DNA]</scope>
    <source>
        <strain evidence="3 4">DSM 22007</strain>
    </source>
</reference>
<dbReference type="GO" id="GO:0003676">
    <property type="term" value="F:nucleic acid binding"/>
    <property type="evidence" value="ECO:0007669"/>
    <property type="project" value="InterPro"/>
</dbReference>
<keyword evidence="4" id="KW-1185">Reference proteome</keyword>
<keyword evidence="3" id="KW-0255">Endonuclease</keyword>
<keyword evidence="3" id="KW-0540">Nuclease</keyword>
<dbReference type="Proteomes" id="UP000198634">
    <property type="component" value="Unassembled WGS sequence"/>
</dbReference>
<dbReference type="Gene3D" id="3.30.420.10">
    <property type="entry name" value="Ribonuclease H-like superfamily/Ribonuclease H"/>
    <property type="match status" value="2"/>
</dbReference>
<gene>
    <name evidence="3" type="ORF">SAMN04488092_10410</name>
</gene>
<dbReference type="AlphaFoldDB" id="A0A1H9D582"/>
<evidence type="ECO:0000313" key="4">
    <source>
        <dbReference type="Proteomes" id="UP000198634"/>
    </source>
</evidence>